<keyword evidence="1" id="KW-0677">Repeat</keyword>
<dbReference type="Proteomes" id="UP000032304">
    <property type="component" value="Chromosome 7"/>
</dbReference>
<evidence type="ECO:0000313" key="4">
    <source>
        <dbReference type="Proteomes" id="UP000032304"/>
    </source>
</evidence>
<dbReference type="PANTHER" id="PTHR46288:SF27">
    <property type="entry name" value="CYSTEINE_HISTIDINE-RICH C1 DOMAIN FAMILY PROTEIN"/>
    <property type="match status" value="1"/>
</dbReference>
<dbReference type="SUPFAM" id="SSF57889">
    <property type="entry name" value="Cysteine-rich domain"/>
    <property type="match status" value="3"/>
</dbReference>
<evidence type="ECO:0000256" key="1">
    <source>
        <dbReference type="ARBA" id="ARBA00022737"/>
    </source>
</evidence>
<dbReference type="PANTHER" id="PTHR46288">
    <property type="entry name" value="PHORBOL-ESTER/DAG-TYPE DOMAIN-CONTAINING PROTEIN"/>
    <property type="match status" value="1"/>
</dbReference>
<reference evidence="3 4" key="1">
    <citation type="journal article" date="2012" name="Nature">
        <title>Repeated polyploidization of Gossypium genomes and the evolution of spinnable cotton fibres.</title>
        <authorList>
            <person name="Paterson A.H."/>
            <person name="Wendel J.F."/>
            <person name="Gundlach H."/>
            <person name="Guo H."/>
            <person name="Jenkins J."/>
            <person name="Jin D."/>
            <person name="Llewellyn D."/>
            <person name="Showmaker K.C."/>
            <person name="Shu S."/>
            <person name="Udall J."/>
            <person name="Yoo M.J."/>
            <person name="Byers R."/>
            <person name="Chen W."/>
            <person name="Doron-Faigenboim A."/>
            <person name="Duke M.V."/>
            <person name="Gong L."/>
            <person name="Grimwood J."/>
            <person name="Grover C."/>
            <person name="Grupp K."/>
            <person name="Hu G."/>
            <person name="Lee T.H."/>
            <person name="Li J."/>
            <person name="Lin L."/>
            <person name="Liu T."/>
            <person name="Marler B.S."/>
            <person name="Page J.T."/>
            <person name="Roberts A.W."/>
            <person name="Romanel E."/>
            <person name="Sanders W.S."/>
            <person name="Szadkowski E."/>
            <person name="Tan X."/>
            <person name="Tang H."/>
            <person name="Xu C."/>
            <person name="Wang J."/>
            <person name="Wang Z."/>
            <person name="Zhang D."/>
            <person name="Zhang L."/>
            <person name="Ashrafi H."/>
            <person name="Bedon F."/>
            <person name="Bowers J.E."/>
            <person name="Brubaker C.L."/>
            <person name="Chee P.W."/>
            <person name="Das S."/>
            <person name="Gingle A.R."/>
            <person name="Haigler C.H."/>
            <person name="Harker D."/>
            <person name="Hoffmann L.V."/>
            <person name="Hovav R."/>
            <person name="Jones D.C."/>
            <person name="Lemke C."/>
            <person name="Mansoor S."/>
            <person name="ur Rahman M."/>
            <person name="Rainville L.N."/>
            <person name="Rambani A."/>
            <person name="Reddy U.K."/>
            <person name="Rong J.K."/>
            <person name="Saranga Y."/>
            <person name="Scheffler B.E."/>
            <person name="Scheffler J.A."/>
            <person name="Stelly D.M."/>
            <person name="Triplett B.A."/>
            <person name="Van Deynze A."/>
            <person name="Vaslin M.F."/>
            <person name="Waghmare V.N."/>
            <person name="Walford S.A."/>
            <person name="Wright R.J."/>
            <person name="Zaki E.A."/>
            <person name="Zhang T."/>
            <person name="Dennis E.S."/>
            <person name="Mayer K.F."/>
            <person name="Peterson D.G."/>
            <person name="Rokhsar D.S."/>
            <person name="Wang X."/>
            <person name="Schmutz J."/>
        </authorList>
    </citation>
    <scope>NUCLEOTIDE SEQUENCE [LARGE SCALE GENOMIC DNA]</scope>
</reference>
<dbReference type="InterPro" id="IPR046349">
    <property type="entry name" value="C1-like_sf"/>
</dbReference>
<dbReference type="OMA" id="FHYSHHE"/>
<feature type="domain" description="DC1" evidence="2">
    <location>
        <begin position="67"/>
        <end position="112"/>
    </location>
</feature>
<dbReference type="EMBL" id="CM001746">
    <property type="protein sequence ID" value="KJB45411.1"/>
    <property type="molecule type" value="Genomic_DNA"/>
</dbReference>
<dbReference type="Pfam" id="PF03107">
    <property type="entry name" value="C1_2"/>
    <property type="match status" value="2"/>
</dbReference>
<gene>
    <name evidence="3" type="ORF">B456_007G304700</name>
</gene>
<evidence type="ECO:0000259" key="2">
    <source>
        <dbReference type="Pfam" id="PF03107"/>
    </source>
</evidence>
<protein>
    <recommendedName>
        <fullName evidence="2">DC1 domain-containing protein</fullName>
    </recommendedName>
</protein>
<dbReference type="AlphaFoldDB" id="A0A0D2STL8"/>
<organism evidence="3 4">
    <name type="scientific">Gossypium raimondii</name>
    <name type="common">Peruvian cotton</name>
    <name type="synonym">Gossypium klotzschianum subsp. raimondii</name>
    <dbReference type="NCBI Taxonomy" id="29730"/>
    <lineage>
        <taxon>Eukaryota</taxon>
        <taxon>Viridiplantae</taxon>
        <taxon>Streptophyta</taxon>
        <taxon>Embryophyta</taxon>
        <taxon>Tracheophyta</taxon>
        <taxon>Spermatophyta</taxon>
        <taxon>Magnoliopsida</taxon>
        <taxon>eudicotyledons</taxon>
        <taxon>Gunneridae</taxon>
        <taxon>Pentapetalae</taxon>
        <taxon>rosids</taxon>
        <taxon>malvids</taxon>
        <taxon>Malvales</taxon>
        <taxon>Malvaceae</taxon>
        <taxon>Malvoideae</taxon>
        <taxon>Gossypium</taxon>
    </lineage>
</organism>
<dbReference type="Gramene" id="KJB45411">
    <property type="protein sequence ID" value="KJB45411"/>
    <property type="gene ID" value="B456_007G304700"/>
</dbReference>
<feature type="domain" description="DC1" evidence="2">
    <location>
        <begin position="199"/>
        <end position="246"/>
    </location>
</feature>
<name>A0A0D2STL8_GOSRA</name>
<proteinExistence type="predicted"/>
<evidence type="ECO:0000313" key="3">
    <source>
        <dbReference type="EMBL" id="KJB45411.1"/>
    </source>
</evidence>
<keyword evidence="4" id="KW-1185">Reference proteome</keyword>
<dbReference type="InterPro" id="IPR004146">
    <property type="entry name" value="DC1"/>
</dbReference>
<accession>A0A0D2STL8</accession>
<sequence length="255" mass="30184">MDITIPRCNHTSHFINITLRETKEDRCEECGGEISGTAFTCDCCNVWKHISCADKLNRDLPLEIIHPLHLQHRLQLQWLYYWDFICDKCLYISTAYRYRCYSCDFNLDLTCASSVSGQLPKYHEPLRFKDGKKKTIFHYSHHEELSFFKYRKVRKEDHDCFWCEKHLLPSEVCYGCTFCKFYLHQVCGDKIPMTLSHSFHPTHPLRLTYPFVVCIYKCNVCSKWSNDNIPLYVCEKCNFCLDSDCAKHLPSLKID</sequence>